<dbReference type="RefSeq" id="WP_174824137.1">
    <property type="nucleotide sequence ID" value="NZ_BAAARZ010000020.1"/>
</dbReference>
<organism evidence="3 4">
    <name type="scientific">Pseudonocardia hydrocarbonoxydans</name>
    <dbReference type="NCBI Taxonomy" id="76726"/>
    <lineage>
        <taxon>Bacteria</taxon>
        <taxon>Bacillati</taxon>
        <taxon>Actinomycetota</taxon>
        <taxon>Actinomycetes</taxon>
        <taxon>Pseudonocardiales</taxon>
        <taxon>Pseudonocardiaceae</taxon>
        <taxon>Pseudonocardia</taxon>
    </lineage>
</organism>
<feature type="transmembrane region" description="Helical" evidence="2">
    <location>
        <begin position="6"/>
        <end position="26"/>
    </location>
</feature>
<evidence type="ECO:0000313" key="4">
    <source>
        <dbReference type="Proteomes" id="UP000320338"/>
    </source>
</evidence>
<keyword evidence="2" id="KW-1133">Transmembrane helix</keyword>
<evidence type="ECO:0000256" key="1">
    <source>
        <dbReference type="SAM" id="MobiDB-lite"/>
    </source>
</evidence>
<dbReference type="Proteomes" id="UP000320338">
    <property type="component" value="Unassembled WGS sequence"/>
</dbReference>
<keyword evidence="2" id="KW-0472">Membrane</keyword>
<keyword evidence="2" id="KW-0812">Transmembrane</keyword>
<dbReference type="AlphaFoldDB" id="A0A4Y3WV86"/>
<keyword evidence="4" id="KW-1185">Reference proteome</keyword>
<name>A0A4Y3WV86_9PSEU</name>
<reference evidence="3 4" key="1">
    <citation type="submission" date="2019-06" db="EMBL/GenBank/DDBJ databases">
        <title>Whole genome shotgun sequence of Pseudonocardia hydrocarbonoxydans NBRC 14498.</title>
        <authorList>
            <person name="Hosoyama A."/>
            <person name="Uohara A."/>
            <person name="Ohji S."/>
            <person name="Ichikawa N."/>
        </authorList>
    </citation>
    <scope>NUCLEOTIDE SEQUENCE [LARGE SCALE GENOMIC DNA]</scope>
    <source>
        <strain evidence="3 4">NBRC 14498</strain>
    </source>
</reference>
<gene>
    <name evidence="3" type="ORF">PHY01_39320</name>
</gene>
<evidence type="ECO:0008006" key="5">
    <source>
        <dbReference type="Google" id="ProtNLM"/>
    </source>
</evidence>
<sequence length="208" mass="23928">MEPTVIVLIVVVVVLVIALGVAGALLSRRRRSERLQERYGSEYDRTLAETGDPRETEARLVEREKRHRSLDVRDLRPEERDRFDASWVEIQRGFVDDPVHAVRQADVLVVEIMRTRGYPVDDFEQRAEDISVEHPDVVAHYREARAVRDATEHGRADTEQQRHAVTSYRSLVEALLGHDTRHGDPHAGDPHSNGRHRTHRSTTEEPTR</sequence>
<comment type="caution">
    <text evidence="3">The sequence shown here is derived from an EMBL/GenBank/DDBJ whole genome shotgun (WGS) entry which is preliminary data.</text>
</comment>
<accession>A0A4Y3WV86</accession>
<protein>
    <recommendedName>
        <fullName evidence="5">Secreted protein</fullName>
    </recommendedName>
</protein>
<evidence type="ECO:0000313" key="3">
    <source>
        <dbReference type="EMBL" id="GEC21649.1"/>
    </source>
</evidence>
<feature type="compositionally biased region" description="Basic and acidic residues" evidence="1">
    <location>
        <begin position="179"/>
        <end position="189"/>
    </location>
</feature>
<evidence type="ECO:0000256" key="2">
    <source>
        <dbReference type="SAM" id="Phobius"/>
    </source>
</evidence>
<proteinExistence type="predicted"/>
<dbReference type="EMBL" id="BJNG01000036">
    <property type="protein sequence ID" value="GEC21649.1"/>
    <property type="molecule type" value="Genomic_DNA"/>
</dbReference>
<feature type="region of interest" description="Disordered" evidence="1">
    <location>
        <begin position="179"/>
        <end position="208"/>
    </location>
</feature>